<reference evidence="3" key="1">
    <citation type="submission" date="2021-02" db="EMBL/GenBank/DDBJ databases">
        <authorList>
            <person name="Dougan E. K."/>
            <person name="Rhodes N."/>
            <person name="Thang M."/>
            <person name="Chan C."/>
        </authorList>
    </citation>
    <scope>NUCLEOTIDE SEQUENCE</scope>
</reference>
<evidence type="ECO:0000313" key="3">
    <source>
        <dbReference type="EMBL" id="CAE7223661.1"/>
    </source>
</evidence>
<evidence type="ECO:0000259" key="2">
    <source>
        <dbReference type="Pfam" id="PF08327"/>
    </source>
</evidence>
<feature type="domain" description="Activator of Hsp90 ATPase homologue 1/2-like C-terminal" evidence="2">
    <location>
        <begin position="18"/>
        <end position="155"/>
    </location>
</feature>
<dbReference type="InterPro" id="IPR013538">
    <property type="entry name" value="ASHA1/2-like_C"/>
</dbReference>
<proteinExistence type="inferred from homology"/>
<dbReference type="AlphaFoldDB" id="A0A812KH04"/>
<name>A0A812KH04_9DINO</name>
<dbReference type="EMBL" id="CAJNJA010007364">
    <property type="protein sequence ID" value="CAE7223661.1"/>
    <property type="molecule type" value="Genomic_DNA"/>
</dbReference>
<evidence type="ECO:0000313" key="4">
    <source>
        <dbReference type="Proteomes" id="UP000601435"/>
    </source>
</evidence>
<evidence type="ECO:0000256" key="1">
    <source>
        <dbReference type="ARBA" id="ARBA00006817"/>
    </source>
</evidence>
<sequence>MTTVTQKQIKLSVSRVIDAPRAELFLAWLDPEFRKRWWLNDKNEGPISVEIDGRTGGTYRITQTHDSCDHDEPDGYVWIIEGEFLEVTPNDRIVFTWNVNHTSEPVRDQRVTVDFEDAPNGTKVTITHEGMMSESIASGTEQGWGGMLENLEKAIGAAR</sequence>
<protein>
    <recommendedName>
        <fullName evidence="2">Activator of Hsp90 ATPase homologue 1/2-like C-terminal domain-containing protein</fullName>
    </recommendedName>
</protein>
<gene>
    <name evidence="3" type="ORF">SNEC2469_LOCUS3011</name>
</gene>
<dbReference type="InterPro" id="IPR023393">
    <property type="entry name" value="START-like_dom_sf"/>
</dbReference>
<dbReference type="Gene3D" id="3.30.530.20">
    <property type="match status" value="1"/>
</dbReference>
<keyword evidence="4" id="KW-1185">Reference proteome</keyword>
<dbReference type="CDD" id="cd07814">
    <property type="entry name" value="SRPBCC_CalC_Aha1-like"/>
    <property type="match status" value="1"/>
</dbReference>
<dbReference type="SUPFAM" id="SSF55961">
    <property type="entry name" value="Bet v1-like"/>
    <property type="match status" value="1"/>
</dbReference>
<comment type="similarity">
    <text evidence="1">Belongs to the AHA1 family.</text>
</comment>
<comment type="caution">
    <text evidence="3">The sequence shown here is derived from an EMBL/GenBank/DDBJ whole genome shotgun (WGS) entry which is preliminary data.</text>
</comment>
<accession>A0A812KH04</accession>
<dbReference type="Proteomes" id="UP000601435">
    <property type="component" value="Unassembled WGS sequence"/>
</dbReference>
<dbReference type="Pfam" id="PF08327">
    <property type="entry name" value="AHSA1"/>
    <property type="match status" value="1"/>
</dbReference>
<organism evidence="3 4">
    <name type="scientific">Symbiodinium necroappetens</name>
    <dbReference type="NCBI Taxonomy" id="1628268"/>
    <lineage>
        <taxon>Eukaryota</taxon>
        <taxon>Sar</taxon>
        <taxon>Alveolata</taxon>
        <taxon>Dinophyceae</taxon>
        <taxon>Suessiales</taxon>
        <taxon>Symbiodiniaceae</taxon>
        <taxon>Symbiodinium</taxon>
    </lineage>
</organism>